<sequence length="58" mass="6805">MYRNHGSDKDTLQVIGQWLSNAERRGKRGRKFFHAYSREERREAQAVLANQNLSKELG</sequence>
<dbReference type="EMBL" id="UZAG01000769">
    <property type="protein sequence ID" value="VDO09490.1"/>
    <property type="molecule type" value="Genomic_DNA"/>
</dbReference>
<accession>A0A0R3Q647</accession>
<gene>
    <name evidence="1" type="ORF">BTMF_LOCUS1129</name>
</gene>
<evidence type="ECO:0000313" key="2">
    <source>
        <dbReference type="Proteomes" id="UP000280834"/>
    </source>
</evidence>
<dbReference type="STRING" id="42155.A0A0R3Q647"/>
<organism evidence="3">
    <name type="scientific">Brugia timori</name>
    <dbReference type="NCBI Taxonomy" id="42155"/>
    <lineage>
        <taxon>Eukaryota</taxon>
        <taxon>Metazoa</taxon>
        <taxon>Ecdysozoa</taxon>
        <taxon>Nematoda</taxon>
        <taxon>Chromadorea</taxon>
        <taxon>Rhabditida</taxon>
        <taxon>Spirurina</taxon>
        <taxon>Spiruromorpha</taxon>
        <taxon>Filarioidea</taxon>
        <taxon>Onchocercidae</taxon>
        <taxon>Brugia</taxon>
    </lineage>
</organism>
<dbReference type="WBParaSite" id="BTMF_0000179801-mRNA-1">
    <property type="protein sequence ID" value="BTMF_0000179801-mRNA-1"/>
    <property type="gene ID" value="BTMF_0000179801"/>
</dbReference>
<dbReference type="Proteomes" id="UP000280834">
    <property type="component" value="Unassembled WGS sequence"/>
</dbReference>
<reference evidence="1 2" key="2">
    <citation type="submission" date="2018-11" db="EMBL/GenBank/DDBJ databases">
        <authorList>
            <consortium name="Pathogen Informatics"/>
        </authorList>
    </citation>
    <scope>NUCLEOTIDE SEQUENCE [LARGE SCALE GENOMIC DNA]</scope>
</reference>
<dbReference type="AlphaFoldDB" id="A0A0R3Q647"/>
<evidence type="ECO:0000313" key="1">
    <source>
        <dbReference type="EMBL" id="VDO09490.1"/>
    </source>
</evidence>
<proteinExistence type="predicted"/>
<name>A0A0R3Q647_9BILA</name>
<evidence type="ECO:0000313" key="3">
    <source>
        <dbReference type="WBParaSite" id="BTMF_0000179801-mRNA-1"/>
    </source>
</evidence>
<protein>
    <submittedName>
        <fullName evidence="3">Transposase</fullName>
    </submittedName>
</protein>
<reference evidence="3" key="1">
    <citation type="submission" date="2017-02" db="UniProtKB">
        <authorList>
            <consortium name="WormBaseParasite"/>
        </authorList>
    </citation>
    <scope>IDENTIFICATION</scope>
</reference>
<keyword evidence="2" id="KW-1185">Reference proteome</keyword>